<dbReference type="Proteomes" id="UP000694545">
    <property type="component" value="Unplaced"/>
</dbReference>
<protein>
    <recommendedName>
        <fullName evidence="3">Neurotrophin-4</fullName>
    </recommendedName>
</protein>
<dbReference type="InterPro" id="IPR002072">
    <property type="entry name" value="Nerve_growth_factor-rel"/>
</dbReference>
<keyword evidence="6 7" id="KW-1015">Disulfide bond</keyword>
<feature type="domain" description="Nerve growth factor-related" evidence="9">
    <location>
        <begin position="128"/>
        <end position="233"/>
    </location>
</feature>
<dbReference type="PROSITE" id="PS50270">
    <property type="entry name" value="NGF_2"/>
    <property type="match status" value="1"/>
</dbReference>
<dbReference type="GO" id="GO:0008083">
    <property type="term" value="F:growth factor activity"/>
    <property type="evidence" value="ECO:0007669"/>
    <property type="project" value="UniProtKB-KW"/>
</dbReference>
<comment type="subcellular location">
    <subcellularLocation>
        <location evidence="1">Secreted</location>
    </subcellularLocation>
</comment>
<keyword evidence="5" id="KW-0339">Growth factor</keyword>
<dbReference type="InterPro" id="IPR029034">
    <property type="entry name" value="Cystine-knot_cytokine"/>
</dbReference>
<comment type="similarity">
    <text evidence="2">Belongs to the NGF-beta family.</text>
</comment>
<dbReference type="GO" id="GO:0050804">
    <property type="term" value="P:modulation of chemical synaptic transmission"/>
    <property type="evidence" value="ECO:0007669"/>
    <property type="project" value="TreeGrafter"/>
</dbReference>
<dbReference type="GO" id="GO:0030425">
    <property type="term" value="C:dendrite"/>
    <property type="evidence" value="ECO:0007669"/>
    <property type="project" value="TreeGrafter"/>
</dbReference>
<dbReference type="GO" id="GO:0048812">
    <property type="term" value="P:neuron projection morphogenesis"/>
    <property type="evidence" value="ECO:0007669"/>
    <property type="project" value="TreeGrafter"/>
</dbReference>
<reference evidence="10" key="1">
    <citation type="submission" date="2025-08" db="UniProtKB">
        <authorList>
            <consortium name="Ensembl"/>
        </authorList>
    </citation>
    <scope>IDENTIFICATION</scope>
</reference>
<evidence type="ECO:0000256" key="5">
    <source>
        <dbReference type="ARBA" id="ARBA00023030"/>
    </source>
</evidence>
<dbReference type="SUPFAM" id="SSF57501">
    <property type="entry name" value="Cystine-knot cytokines"/>
    <property type="match status" value="1"/>
</dbReference>
<evidence type="ECO:0000256" key="3">
    <source>
        <dbReference type="ARBA" id="ARBA00018008"/>
    </source>
</evidence>
<evidence type="ECO:0000256" key="7">
    <source>
        <dbReference type="PIRSR" id="PIRSR001789-1"/>
    </source>
</evidence>
<dbReference type="GO" id="GO:0005163">
    <property type="term" value="F:nerve growth factor receptor binding"/>
    <property type="evidence" value="ECO:0007669"/>
    <property type="project" value="TreeGrafter"/>
</dbReference>
<dbReference type="PIRSF" id="PIRSF001789">
    <property type="entry name" value="NGF"/>
    <property type="match status" value="1"/>
</dbReference>
<sequence>MTQDTSFETSLQLLKPGPLRCSLLSLFLPQVPAVQGVMLILFHAMVTPLLCVIRAAPLSHTTTLLNTTDVLWNEAPLQDWDLFSPRVALSNREPAGPPLLFLMEDSSAQPGQAANRTLKSKRSLDGSIRRGEMSVCDSVNVWVTDKRTAVDIRGKTVTVLSEVQTLTGPLKQYFFETKCNPAGGTVGGCRGVDRRHWISECKAKQSYVRALTVDSDKIVAWRWIRIDTSCVCTLLTRTGRT</sequence>
<evidence type="ECO:0000313" key="11">
    <source>
        <dbReference type="Proteomes" id="UP000694545"/>
    </source>
</evidence>
<dbReference type="Pfam" id="PF00243">
    <property type="entry name" value="NGF"/>
    <property type="match status" value="1"/>
</dbReference>
<evidence type="ECO:0000256" key="4">
    <source>
        <dbReference type="ARBA" id="ARBA00022525"/>
    </source>
</evidence>
<dbReference type="FunFam" id="2.10.90.10:FF:000002">
    <property type="entry name" value="Brain-derived neurotrophic factor"/>
    <property type="match status" value="1"/>
</dbReference>
<dbReference type="InterPro" id="IPR019846">
    <property type="entry name" value="Nerve_growth_factor_CS"/>
</dbReference>
<dbReference type="GO" id="GO:0008021">
    <property type="term" value="C:synaptic vesicle"/>
    <property type="evidence" value="ECO:0007669"/>
    <property type="project" value="TreeGrafter"/>
</dbReference>
<feature type="disulfide bond" evidence="7">
    <location>
        <begin position="189"/>
        <end position="232"/>
    </location>
</feature>
<evidence type="ECO:0000259" key="9">
    <source>
        <dbReference type="SMART" id="SM00140"/>
    </source>
</evidence>
<proteinExistence type="inferred from homology"/>
<dbReference type="SMART" id="SM00140">
    <property type="entry name" value="NGF"/>
    <property type="match status" value="1"/>
</dbReference>
<dbReference type="GO" id="GO:0030424">
    <property type="term" value="C:axon"/>
    <property type="evidence" value="ECO:0007669"/>
    <property type="project" value="TreeGrafter"/>
</dbReference>
<keyword evidence="8" id="KW-1133">Transmembrane helix</keyword>
<keyword evidence="8" id="KW-0812">Transmembrane</keyword>
<keyword evidence="11" id="KW-1185">Reference proteome</keyword>
<dbReference type="GO" id="GO:0043524">
    <property type="term" value="P:negative regulation of neuron apoptotic process"/>
    <property type="evidence" value="ECO:0007669"/>
    <property type="project" value="TreeGrafter"/>
</dbReference>
<dbReference type="InterPro" id="IPR020408">
    <property type="entry name" value="Nerve_growth_factor-like"/>
</dbReference>
<dbReference type="PROSITE" id="PS00248">
    <property type="entry name" value="NGF_1"/>
    <property type="match status" value="1"/>
</dbReference>
<keyword evidence="8" id="KW-0472">Membrane</keyword>
<evidence type="ECO:0000313" key="10">
    <source>
        <dbReference type="Ensembl" id="ENSVKKP00000002549.1"/>
    </source>
</evidence>
<feature type="disulfide bond" evidence="7">
    <location>
        <begin position="136"/>
        <end position="201"/>
    </location>
</feature>
<name>A0A8D2J0A9_VARKO</name>
<feature type="transmembrane region" description="Helical" evidence="8">
    <location>
        <begin position="33"/>
        <end position="53"/>
    </location>
</feature>
<evidence type="ECO:0000256" key="6">
    <source>
        <dbReference type="ARBA" id="ARBA00023157"/>
    </source>
</evidence>
<organism evidence="10 11">
    <name type="scientific">Varanus komodoensis</name>
    <name type="common">Komodo dragon</name>
    <dbReference type="NCBI Taxonomy" id="61221"/>
    <lineage>
        <taxon>Eukaryota</taxon>
        <taxon>Metazoa</taxon>
        <taxon>Chordata</taxon>
        <taxon>Craniata</taxon>
        <taxon>Vertebrata</taxon>
        <taxon>Euteleostomi</taxon>
        <taxon>Lepidosauria</taxon>
        <taxon>Squamata</taxon>
        <taxon>Bifurcata</taxon>
        <taxon>Unidentata</taxon>
        <taxon>Episquamata</taxon>
        <taxon>Toxicofera</taxon>
        <taxon>Anguimorpha</taxon>
        <taxon>Paleoanguimorpha</taxon>
        <taxon>Varanoidea</taxon>
        <taxon>Varanidae</taxon>
        <taxon>Varanus</taxon>
    </lineage>
</organism>
<evidence type="ECO:0000256" key="1">
    <source>
        <dbReference type="ARBA" id="ARBA00004613"/>
    </source>
</evidence>
<accession>A0A8D2J0A9</accession>
<dbReference type="PRINTS" id="PR00268">
    <property type="entry name" value="NGF"/>
</dbReference>
<dbReference type="GO" id="GO:0005615">
    <property type="term" value="C:extracellular space"/>
    <property type="evidence" value="ECO:0007669"/>
    <property type="project" value="TreeGrafter"/>
</dbReference>
<evidence type="ECO:0000256" key="8">
    <source>
        <dbReference type="SAM" id="Phobius"/>
    </source>
</evidence>
<evidence type="ECO:0000256" key="2">
    <source>
        <dbReference type="ARBA" id="ARBA00010783"/>
    </source>
</evidence>
<dbReference type="AlphaFoldDB" id="A0A8D2J0A9"/>
<feature type="disulfide bond" evidence="7">
    <location>
        <begin position="179"/>
        <end position="230"/>
    </location>
</feature>
<dbReference type="PANTHER" id="PTHR11589:SF8">
    <property type="entry name" value="NEUROTROPHIN-4"/>
    <property type="match status" value="1"/>
</dbReference>
<dbReference type="Gene3D" id="2.10.90.10">
    <property type="entry name" value="Cystine-knot cytokines"/>
    <property type="match status" value="1"/>
</dbReference>
<reference evidence="10" key="2">
    <citation type="submission" date="2025-09" db="UniProtKB">
        <authorList>
            <consortium name="Ensembl"/>
        </authorList>
    </citation>
    <scope>IDENTIFICATION</scope>
</reference>
<dbReference type="OMA" id="WNLYSPR"/>
<dbReference type="GO" id="GO:0021675">
    <property type="term" value="P:nerve development"/>
    <property type="evidence" value="ECO:0007669"/>
    <property type="project" value="TreeGrafter"/>
</dbReference>
<dbReference type="Ensembl" id="ENSVKKT00000002623.1">
    <property type="protein sequence ID" value="ENSVKKP00000002549.1"/>
    <property type="gene ID" value="ENSVKKG00000002026.1"/>
</dbReference>
<dbReference type="GO" id="GO:0007169">
    <property type="term" value="P:cell surface receptor protein tyrosine kinase signaling pathway"/>
    <property type="evidence" value="ECO:0007669"/>
    <property type="project" value="TreeGrafter"/>
</dbReference>
<keyword evidence="4" id="KW-0964">Secreted</keyword>
<dbReference type="PANTHER" id="PTHR11589">
    <property type="entry name" value="NERVE GROWTH FACTOR NGF -RELATED"/>
    <property type="match status" value="1"/>
</dbReference>
<dbReference type="GO" id="GO:0038180">
    <property type="term" value="P:nerve growth factor signaling pathway"/>
    <property type="evidence" value="ECO:0007669"/>
    <property type="project" value="TreeGrafter"/>
</dbReference>